<keyword evidence="2" id="KW-1185">Reference proteome</keyword>
<dbReference type="Proteomes" id="UP000602647">
    <property type="component" value="Unassembled WGS sequence"/>
</dbReference>
<dbReference type="EMBL" id="JACRYT010000001">
    <property type="protein sequence ID" value="MBC6678622.1"/>
    <property type="molecule type" value="Genomic_DNA"/>
</dbReference>
<evidence type="ECO:0000313" key="1">
    <source>
        <dbReference type="EMBL" id="MBC6678622.1"/>
    </source>
</evidence>
<dbReference type="Pfam" id="PF13596">
    <property type="entry name" value="PAS_10"/>
    <property type="match status" value="1"/>
</dbReference>
<organism evidence="1 2">
    <name type="scientific">Zhenpiania hominis</name>
    <dbReference type="NCBI Taxonomy" id="2763644"/>
    <lineage>
        <taxon>Bacteria</taxon>
        <taxon>Bacillati</taxon>
        <taxon>Bacillota</taxon>
        <taxon>Clostridia</taxon>
        <taxon>Peptostreptococcales</taxon>
        <taxon>Anaerovoracaceae</taxon>
        <taxon>Zhenpiania</taxon>
    </lineage>
</organism>
<dbReference type="SUPFAM" id="SSF55785">
    <property type="entry name" value="PYP-like sensor domain (PAS domain)"/>
    <property type="match status" value="1"/>
</dbReference>
<name>A0A923NIB8_9FIRM</name>
<accession>A0A923NIB8</accession>
<proteinExistence type="predicted"/>
<reference evidence="1" key="1">
    <citation type="submission" date="2020-08" db="EMBL/GenBank/DDBJ databases">
        <title>Genome public.</title>
        <authorList>
            <person name="Liu C."/>
            <person name="Sun Q."/>
        </authorList>
    </citation>
    <scope>NUCLEOTIDE SEQUENCE</scope>
    <source>
        <strain evidence="1">BX12</strain>
    </source>
</reference>
<dbReference type="InterPro" id="IPR035965">
    <property type="entry name" value="PAS-like_dom_sf"/>
</dbReference>
<evidence type="ECO:0000313" key="2">
    <source>
        <dbReference type="Proteomes" id="UP000602647"/>
    </source>
</evidence>
<dbReference type="Gene3D" id="3.30.450.20">
    <property type="entry name" value="PAS domain"/>
    <property type="match status" value="1"/>
</dbReference>
<sequence>MEHTEKPELLESILNAYPYPIVFVDNDYKIRFMNRNAEYHYYQERGYSDLIGASIFECHNNEKSVERIKTAYEGIKRNGKEVFIGVSTRNLRIYIQGVRNSKGEWIGFFERFELNQQL</sequence>
<dbReference type="RefSeq" id="WP_187301785.1">
    <property type="nucleotide sequence ID" value="NZ_CBCTON010000002.1"/>
</dbReference>
<comment type="caution">
    <text evidence="1">The sequence shown here is derived from an EMBL/GenBank/DDBJ whole genome shotgun (WGS) entry which is preliminary data.</text>
</comment>
<gene>
    <name evidence="1" type="ORF">H9L42_02115</name>
</gene>
<protein>
    <submittedName>
        <fullName evidence="1">PAS domain-containing protein</fullName>
    </submittedName>
</protein>
<dbReference type="AlphaFoldDB" id="A0A923NIB8"/>